<feature type="region of interest" description="Disordered" evidence="1">
    <location>
        <begin position="150"/>
        <end position="330"/>
    </location>
</feature>
<dbReference type="GO" id="GO:0030020">
    <property type="term" value="F:extracellular matrix structural constituent conferring tensile strength"/>
    <property type="evidence" value="ECO:0007669"/>
    <property type="project" value="TreeGrafter"/>
</dbReference>
<dbReference type="STRING" id="36818.BGK67_13385"/>
<dbReference type="Gene3D" id="2.30.30.40">
    <property type="entry name" value="SH3 Domains"/>
    <property type="match status" value="1"/>
</dbReference>
<keyword evidence="5" id="KW-1185">Reference proteome</keyword>
<keyword evidence="2" id="KW-0732">Signal</keyword>
<gene>
    <name evidence="4" type="ORF">BGK67_13385</name>
</gene>
<reference evidence="4 5" key="1">
    <citation type="submission" date="2016-08" db="EMBL/GenBank/DDBJ databases">
        <title>The complete genome of Streptomyces subrutilus 10-1-1.</title>
        <authorList>
            <person name="Chen X."/>
        </authorList>
    </citation>
    <scope>NUCLEOTIDE SEQUENCE [LARGE SCALE GENOMIC DNA]</scope>
    <source>
        <strain evidence="4 5">10-1-1</strain>
    </source>
</reference>
<evidence type="ECO:0000259" key="3">
    <source>
        <dbReference type="Pfam" id="PF08239"/>
    </source>
</evidence>
<dbReference type="GO" id="GO:0030198">
    <property type="term" value="P:extracellular matrix organization"/>
    <property type="evidence" value="ECO:0007669"/>
    <property type="project" value="TreeGrafter"/>
</dbReference>
<accession>A0A1E5PRM8</accession>
<dbReference type="GO" id="GO:0031012">
    <property type="term" value="C:extracellular matrix"/>
    <property type="evidence" value="ECO:0007669"/>
    <property type="project" value="TreeGrafter"/>
</dbReference>
<evidence type="ECO:0000313" key="4">
    <source>
        <dbReference type="EMBL" id="OEJ32199.1"/>
    </source>
</evidence>
<dbReference type="InterPro" id="IPR050149">
    <property type="entry name" value="Collagen_superfamily"/>
</dbReference>
<feature type="compositionally biased region" description="Basic and acidic residues" evidence="1">
    <location>
        <begin position="298"/>
        <end position="314"/>
    </location>
</feature>
<dbReference type="Pfam" id="PF08239">
    <property type="entry name" value="SH3_3"/>
    <property type="match status" value="1"/>
</dbReference>
<evidence type="ECO:0000313" key="5">
    <source>
        <dbReference type="Proteomes" id="UP000095705"/>
    </source>
</evidence>
<organism evidence="4 5">
    <name type="scientific">Streptomyces subrutilus</name>
    <dbReference type="NCBI Taxonomy" id="36818"/>
    <lineage>
        <taxon>Bacteria</taxon>
        <taxon>Bacillati</taxon>
        <taxon>Actinomycetota</taxon>
        <taxon>Actinomycetes</taxon>
        <taxon>Kitasatosporales</taxon>
        <taxon>Streptomycetaceae</taxon>
        <taxon>Streptomyces</taxon>
    </lineage>
</organism>
<evidence type="ECO:0000256" key="1">
    <source>
        <dbReference type="SAM" id="MobiDB-lite"/>
    </source>
</evidence>
<proteinExistence type="predicted"/>
<feature type="compositionally biased region" description="Basic and acidic residues" evidence="1">
    <location>
        <begin position="186"/>
        <end position="199"/>
    </location>
</feature>
<feature type="compositionally biased region" description="Basic residues" evidence="1">
    <location>
        <begin position="165"/>
        <end position="181"/>
    </location>
</feature>
<feature type="compositionally biased region" description="Low complexity" evidence="1">
    <location>
        <begin position="245"/>
        <end position="254"/>
    </location>
</feature>
<evidence type="ECO:0000256" key="2">
    <source>
        <dbReference type="SAM" id="SignalP"/>
    </source>
</evidence>
<dbReference type="AlphaFoldDB" id="A0A1E5PRM8"/>
<feature type="signal peptide" evidence="2">
    <location>
        <begin position="1"/>
        <end position="19"/>
    </location>
</feature>
<name>A0A1E5PRM8_9ACTN</name>
<dbReference type="Proteomes" id="UP000095705">
    <property type="component" value="Unassembled WGS sequence"/>
</dbReference>
<feature type="domain" description="SH3b" evidence="3">
    <location>
        <begin position="327"/>
        <end position="381"/>
    </location>
</feature>
<dbReference type="InterPro" id="IPR008160">
    <property type="entry name" value="Collagen"/>
</dbReference>
<dbReference type="Pfam" id="PF01391">
    <property type="entry name" value="Collagen"/>
    <property type="match status" value="2"/>
</dbReference>
<dbReference type="InterPro" id="IPR003646">
    <property type="entry name" value="SH3-like_bac-type"/>
</dbReference>
<feature type="chain" id="PRO_5009183675" description="SH3b domain-containing protein" evidence="2">
    <location>
        <begin position="20"/>
        <end position="391"/>
    </location>
</feature>
<dbReference type="EMBL" id="MEHK01000001">
    <property type="protein sequence ID" value="OEJ32199.1"/>
    <property type="molecule type" value="Genomic_DNA"/>
</dbReference>
<sequence>MIVAAVTASCLVPAVPALADSAGPRFSQPYVPSIAPGRTGRVVIAAATGMDQAVRSTFRITAPERTTFPEARFYWNGRRTASPCTLSRDARQLTCEAGTRAGFVFPANEQTRLGVSVRVDANAPEGTTLDGGEWATGAEAPALFAVATAVTGPTGPKGDDGKPGKPGHHGKPGKPGHHGKPGKPGPKGEKGDKGDRGDTGPRGPVGPQGPEGPEGPAGPEGPQGPAGGPPGPQGPQGPAGPAGPQGPKGNQGKPGKPGPAGPKGNHGKPGKPGPAGPKGPKGPQGLPGKPGPQGPKGPKGDTGKPGDCKCGGHHEHPKAKIVAPGKGLGIRSGPGTQYAKKGKAPSGTVVKLQCKVNGQNVDGNSIWYKLADGSGWISARYALNLNKVPFC</sequence>
<dbReference type="PANTHER" id="PTHR24023:SF1082">
    <property type="entry name" value="COLLAGEN TRIPLE HELIX REPEAT"/>
    <property type="match status" value="1"/>
</dbReference>
<dbReference type="PANTHER" id="PTHR24023">
    <property type="entry name" value="COLLAGEN ALPHA"/>
    <property type="match status" value="1"/>
</dbReference>
<dbReference type="GO" id="GO:0005615">
    <property type="term" value="C:extracellular space"/>
    <property type="evidence" value="ECO:0007669"/>
    <property type="project" value="TreeGrafter"/>
</dbReference>
<protein>
    <recommendedName>
        <fullName evidence="3">SH3b domain-containing protein</fullName>
    </recommendedName>
</protein>
<comment type="caution">
    <text evidence="4">The sequence shown here is derived from an EMBL/GenBank/DDBJ whole genome shotgun (WGS) entry which is preliminary data.</text>
</comment>